<dbReference type="Pfam" id="PF01035">
    <property type="entry name" value="DNA_binding_1"/>
    <property type="match status" value="1"/>
</dbReference>
<keyword evidence="6" id="KW-0227">DNA damage</keyword>
<dbReference type="FunFam" id="1.10.10.10:FF:000214">
    <property type="entry name" value="Methylated-DNA--protein-cysteine methyltransferase"/>
    <property type="match status" value="1"/>
</dbReference>
<dbReference type="Proteomes" id="UP000199268">
    <property type="component" value="Unassembled WGS sequence"/>
</dbReference>
<dbReference type="NCBIfam" id="TIGR00589">
    <property type="entry name" value="ogt"/>
    <property type="match status" value="1"/>
</dbReference>
<feature type="domain" description="Methylated-DNA-[protein]-cysteine S-methyltransferase DNA binding" evidence="9">
    <location>
        <begin position="80"/>
        <end position="164"/>
    </location>
</feature>
<dbReference type="EMBL" id="FMAO01000004">
    <property type="protein sequence ID" value="SCB90293.1"/>
    <property type="molecule type" value="Genomic_DNA"/>
</dbReference>
<dbReference type="EC" id="2.1.1.63" evidence="3"/>
<dbReference type="PROSITE" id="PS00374">
    <property type="entry name" value="MGMT"/>
    <property type="match status" value="1"/>
</dbReference>
<dbReference type="InterPro" id="IPR014048">
    <property type="entry name" value="MethylDNA_cys_MeTrfase_DNA-bd"/>
</dbReference>
<dbReference type="PANTHER" id="PTHR10815">
    <property type="entry name" value="METHYLATED-DNA--PROTEIN-CYSTEINE METHYLTRANSFERASE"/>
    <property type="match status" value="1"/>
</dbReference>
<dbReference type="InterPro" id="IPR001497">
    <property type="entry name" value="MethylDNA_cys_MeTrfase_AS"/>
</dbReference>
<keyword evidence="11" id="KW-1185">Reference proteome</keyword>
<dbReference type="Gene3D" id="3.30.160.70">
    <property type="entry name" value="Methylated DNA-protein cysteine methyltransferase domain"/>
    <property type="match status" value="1"/>
</dbReference>
<dbReference type="AlphaFoldDB" id="A0A1C4A6Z1"/>
<evidence type="ECO:0000256" key="6">
    <source>
        <dbReference type="ARBA" id="ARBA00022763"/>
    </source>
</evidence>
<evidence type="ECO:0000256" key="5">
    <source>
        <dbReference type="ARBA" id="ARBA00022679"/>
    </source>
</evidence>
<protein>
    <recommendedName>
        <fullName evidence="3">methylated-DNA--[protein]-cysteine S-methyltransferase</fullName>
        <ecNumber evidence="3">2.1.1.63</ecNumber>
    </recommendedName>
</protein>
<dbReference type="OrthoDB" id="9802228at2"/>
<keyword evidence="7" id="KW-0234">DNA repair</keyword>
<gene>
    <name evidence="10" type="ORF">GA0061074_10438</name>
</gene>
<dbReference type="STRING" id="1505725.GA0061074_10438"/>
<evidence type="ECO:0000313" key="11">
    <source>
        <dbReference type="Proteomes" id="UP000199268"/>
    </source>
</evidence>
<comment type="similarity">
    <text evidence="2">Belongs to the MGMT family.</text>
</comment>
<organism evidence="10 11">
    <name type="scientific">Weissella bombi</name>
    <dbReference type="NCBI Taxonomy" id="1505725"/>
    <lineage>
        <taxon>Bacteria</taxon>
        <taxon>Bacillati</taxon>
        <taxon>Bacillota</taxon>
        <taxon>Bacilli</taxon>
        <taxon>Lactobacillales</taxon>
        <taxon>Lactobacillaceae</taxon>
        <taxon>Weissella</taxon>
    </lineage>
</organism>
<keyword evidence="5 10" id="KW-0808">Transferase</keyword>
<sequence length="167" mass="18471">MQYVQTVNTPLGQMTLLSDDQFLLGSWFDGQKHFGGKYDLSSATVADTPVLQKSKKWLSAYFAGEQPDDDELHMLFNGTAFQEKVLRALQQVPYGETVTYKQICHMITSDEAQANKLSRAVGNAVGKNTFVVFIPCHRVLGSDGSLTGYAAGLERKRALLTLEKATF</sequence>
<proteinExistence type="inferred from homology"/>
<dbReference type="InterPro" id="IPR036217">
    <property type="entry name" value="MethylDNA_cys_MeTrfase_DNAb"/>
</dbReference>
<dbReference type="GO" id="GO:0006281">
    <property type="term" value="P:DNA repair"/>
    <property type="evidence" value="ECO:0007669"/>
    <property type="project" value="UniProtKB-KW"/>
</dbReference>
<accession>A0A1C4A6Z1</accession>
<evidence type="ECO:0000256" key="3">
    <source>
        <dbReference type="ARBA" id="ARBA00011918"/>
    </source>
</evidence>
<dbReference type="GO" id="GO:0032259">
    <property type="term" value="P:methylation"/>
    <property type="evidence" value="ECO:0007669"/>
    <property type="project" value="UniProtKB-KW"/>
</dbReference>
<reference evidence="11" key="1">
    <citation type="submission" date="2016-08" db="EMBL/GenBank/DDBJ databases">
        <authorList>
            <person name="Varghese N."/>
            <person name="Submissions Spin"/>
        </authorList>
    </citation>
    <scope>NUCLEOTIDE SEQUENCE [LARGE SCALE GENOMIC DNA]</scope>
    <source>
        <strain evidence="11">R-53094</strain>
    </source>
</reference>
<dbReference type="InterPro" id="IPR036388">
    <property type="entry name" value="WH-like_DNA-bd_sf"/>
</dbReference>
<evidence type="ECO:0000313" key="10">
    <source>
        <dbReference type="EMBL" id="SCB90293.1"/>
    </source>
</evidence>
<evidence type="ECO:0000259" key="9">
    <source>
        <dbReference type="Pfam" id="PF01035"/>
    </source>
</evidence>
<evidence type="ECO:0000256" key="1">
    <source>
        <dbReference type="ARBA" id="ARBA00001286"/>
    </source>
</evidence>
<evidence type="ECO:0000256" key="2">
    <source>
        <dbReference type="ARBA" id="ARBA00008711"/>
    </source>
</evidence>
<dbReference type="PANTHER" id="PTHR10815:SF5">
    <property type="entry name" value="METHYLATED-DNA--PROTEIN-CYSTEINE METHYLTRANSFERASE"/>
    <property type="match status" value="1"/>
</dbReference>
<comment type="catalytic activity">
    <reaction evidence="1">
        <text>a 4-O-methyl-thymidine in DNA + L-cysteinyl-[protein] = a thymidine in DNA + S-methyl-L-cysteinyl-[protein]</text>
        <dbReference type="Rhea" id="RHEA:53428"/>
        <dbReference type="Rhea" id="RHEA-COMP:10131"/>
        <dbReference type="Rhea" id="RHEA-COMP:10132"/>
        <dbReference type="Rhea" id="RHEA-COMP:13555"/>
        <dbReference type="Rhea" id="RHEA-COMP:13556"/>
        <dbReference type="ChEBI" id="CHEBI:29950"/>
        <dbReference type="ChEBI" id="CHEBI:82612"/>
        <dbReference type="ChEBI" id="CHEBI:137386"/>
        <dbReference type="ChEBI" id="CHEBI:137387"/>
        <dbReference type="EC" id="2.1.1.63"/>
    </reaction>
</comment>
<dbReference type="CDD" id="cd06445">
    <property type="entry name" value="ATase"/>
    <property type="match status" value="1"/>
</dbReference>
<name>A0A1C4A6Z1_9LACO</name>
<evidence type="ECO:0000256" key="8">
    <source>
        <dbReference type="ARBA" id="ARBA00049348"/>
    </source>
</evidence>
<keyword evidence="4 10" id="KW-0489">Methyltransferase</keyword>
<comment type="catalytic activity">
    <reaction evidence="8">
        <text>a 6-O-methyl-2'-deoxyguanosine in DNA + L-cysteinyl-[protein] = S-methyl-L-cysteinyl-[protein] + a 2'-deoxyguanosine in DNA</text>
        <dbReference type="Rhea" id="RHEA:24000"/>
        <dbReference type="Rhea" id="RHEA-COMP:10131"/>
        <dbReference type="Rhea" id="RHEA-COMP:10132"/>
        <dbReference type="Rhea" id="RHEA-COMP:11367"/>
        <dbReference type="Rhea" id="RHEA-COMP:11368"/>
        <dbReference type="ChEBI" id="CHEBI:29950"/>
        <dbReference type="ChEBI" id="CHEBI:82612"/>
        <dbReference type="ChEBI" id="CHEBI:85445"/>
        <dbReference type="ChEBI" id="CHEBI:85448"/>
        <dbReference type="EC" id="2.1.1.63"/>
    </reaction>
</comment>
<evidence type="ECO:0000256" key="4">
    <source>
        <dbReference type="ARBA" id="ARBA00022603"/>
    </source>
</evidence>
<dbReference type="SUPFAM" id="SSF46767">
    <property type="entry name" value="Methylated DNA-protein cysteine methyltransferase, C-terminal domain"/>
    <property type="match status" value="1"/>
</dbReference>
<dbReference type="Gene3D" id="1.10.10.10">
    <property type="entry name" value="Winged helix-like DNA-binding domain superfamily/Winged helix DNA-binding domain"/>
    <property type="match status" value="1"/>
</dbReference>
<dbReference type="RefSeq" id="WP_092462092.1">
    <property type="nucleotide sequence ID" value="NZ_BJEE01000001.1"/>
</dbReference>
<dbReference type="SUPFAM" id="SSF53155">
    <property type="entry name" value="Methylated DNA-protein cysteine methyltransferase domain"/>
    <property type="match status" value="1"/>
</dbReference>
<dbReference type="GO" id="GO:0003908">
    <property type="term" value="F:methylated-DNA-[protein]-cysteine S-methyltransferase activity"/>
    <property type="evidence" value="ECO:0007669"/>
    <property type="project" value="UniProtKB-EC"/>
</dbReference>
<dbReference type="InterPro" id="IPR036631">
    <property type="entry name" value="MGMT_N_sf"/>
</dbReference>
<evidence type="ECO:0000256" key="7">
    <source>
        <dbReference type="ARBA" id="ARBA00023204"/>
    </source>
</evidence>